<keyword evidence="2" id="KW-1185">Reference proteome</keyword>
<gene>
    <name evidence="1" type="ORF">HUJ06_005151</name>
</gene>
<evidence type="ECO:0000313" key="1">
    <source>
        <dbReference type="EMBL" id="DAD34511.1"/>
    </source>
</evidence>
<accession>A0A822YSG4</accession>
<dbReference type="EMBL" id="DUZY01000004">
    <property type="protein sequence ID" value="DAD34511.1"/>
    <property type="molecule type" value="Genomic_DNA"/>
</dbReference>
<comment type="caution">
    <text evidence="1">The sequence shown here is derived from an EMBL/GenBank/DDBJ whole genome shotgun (WGS) entry which is preliminary data.</text>
</comment>
<proteinExistence type="predicted"/>
<evidence type="ECO:0000313" key="2">
    <source>
        <dbReference type="Proteomes" id="UP000607653"/>
    </source>
</evidence>
<reference evidence="1 2" key="1">
    <citation type="journal article" date="2020" name="Mol. Biol. Evol.">
        <title>Distinct Expression and Methylation Patterns for Genes with Different Fates following a Single Whole-Genome Duplication in Flowering Plants.</title>
        <authorList>
            <person name="Shi T."/>
            <person name="Rahmani R.S."/>
            <person name="Gugger P.F."/>
            <person name="Wang M."/>
            <person name="Li H."/>
            <person name="Zhang Y."/>
            <person name="Li Z."/>
            <person name="Wang Q."/>
            <person name="Van de Peer Y."/>
            <person name="Marchal K."/>
            <person name="Chen J."/>
        </authorList>
    </citation>
    <scope>NUCLEOTIDE SEQUENCE [LARGE SCALE GENOMIC DNA]</scope>
    <source>
        <tissue evidence="1">Leaf</tissue>
    </source>
</reference>
<dbReference type="AlphaFoldDB" id="A0A822YSG4"/>
<organism evidence="1 2">
    <name type="scientific">Nelumbo nucifera</name>
    <name type="common">Sacred lotus</name>
    <dbReference type="NCBI Taxonomy" id="4432"/>
    <lineage>
        <taxon>Eukaryota</taxon>
        <taxon>Viridiplantae</taxon>
        <taxon>Streptophyta</taxon>
        <taxon>Embryophyta</taxon>
        <taxon>Tracheophyta</taxon>
        <taxon>Spermatophyta</taxon>
        <taxon>Magnoliopsida</taxon>
        <taxon>Proteales</taxon>
        <taxon>Nelumbonaceae</taxon>
        <taxon>Nelumbo</taxon>
    </lineage>
</organism>
<name>A0A822YSG4_NELNU</name>
<sequence length="29" mass="3601">MRKINHKLLLRKRKSVNLKDDTYLQFVEN</sequence>
<protein>
    <submittedName>
        <fullName evidence="1">Uncharacterized protein</fullName>
    </submittedName>
</protein>
<dbReference type="Proteomes" id="UP000607653">
    <property type="component" value="Unassembled WGS sequence"/>
</dbReference>